<keyword evidence="5" id="KW-1185">Reference proteome</keyword>
<dbReference type="InterPro" id="IPR050992">
    <property type="entry name" value="CheZ_family_phosphatases"/>
</dbReference>
<dbReference type="GO" id="GO:0016787">
    <property type="term" value="F:hydrolase activity"/>
    <property type="evidence" value="ECO:0007669"/>
    <property type="project" value="UniProtKB-KW"/>
</dbReference>
<dbReference type="CDD" id="cd17911">
    <property type="entry name" value="CheC_ClassIII"/>
    <property type="match status" value="2"/>
</dbReference>
<accession>A0A8U0HUL6</accession>
<dbReference type="InterPro" id="IPR007597">
    <property type="entry name" value="CheC"/>
</dbReference>
<organism evidence="4 5">
    <name type="scientific">Halorussus limi</name>
    <dbReference type="NCBI Taxonomy" id="2938695"/>
    <lineage>
        <taxon>Archaea</taxon>
        <taxon>Methanobacteriati</taxon>
        <taxon>Methanobacteriota</taxon>
        <taxon>Stenosarchaea group</taxon>
        <taxon>Halobacteria</taxon>
        <taxon>Halobacteriales</taxon>
        <taxon>Haladaptataceae</taxon>
        <taxon>Halorussus</taxon>
    </lineage>
</organism>
<feature type="domain" description="CheC-like protein" evidence="3">
    <location>
        <begin position="285"/>
        <end position="319"/>
    </location>
</feature>
<evidence type="ECO:0000313" key="5">
    <source>
        <dbReference type="Proteomes" id="UP000830729"/>
    </source>
</evidence>
<name>A0A8U0HUL6_9EURY</name>
<proteinExistence type="predicted"/>
<evidence type="ECO:0000313" key="4">
    <source>
        <dbReference type="EMBL" id="UPV74396.1"/>
    </source>
</evidence>
<dbReference type="KEGG" id="halx:M0R89_17920"/>
<dbReference type="Gene3D" id="3.40.1550.10">
    <property type="entry name" value="CheC-like"/>
    <property type="match status" value="2"/>
</dbReference>
<dbReference type="PANTHER" id="PTHR43693">
    <property type="entry name" value="PROTEIN PHOSPHATASE CHEZ"/>
    <property type="match status" value="1"/>
</dbReference>
<dbReference type="GO" id="GO:0006935">
    <property type="term" value="P:chemotaxis"/>
    <property type="evidence" value="ECO:0007669"/>
    <property type="project" value="UniProtKB-KW"/>
</dbReference>
<evidence type="ECO:0000259" key="3">
    <source>
        <dbReference type="Pfam" id="PF04509"/>
    </source>
</evidence>
<dbReference type="Proteomes" id="UP000830729">
    <property type="component" value="Chromosome"/>
</dbReference>
<dbReference type="InterPro" id="IPR028976">
    <property type="entry name" value="CheC-like_sf"/>
</dbReference>
<dbReference type="Pfam" id="PF04509">
    <property type="entry name" value="CheC"/>
    <property type="match status" value="2"/>
</dbReference>
<sequence>MNVDIESLGTFNRTARAGAERAAENLTGMTGIETAVDVTEVTLASAADVSRDARRVGVAIDFEGGIDGTSLLTFSPEGVEVLLDTLLPGEGVEESAVAEVGNIVTSGFVEGWADHLDATIDISPPEYVEGAGEQLLDAAGVERDRAFVFRSQVGAVGEELDVNFHMFPDSDSMEEMLADGDDPVSVEKLATLREMATTGAETASESVSAMTGIATCVDITNLNFVPVEDVPAELDDRPYVGVVLKTDEPLGGYVLVLFDEASAREVAAALVPGTEEVSAFEGQARSAMEEIGNVMTSSFIDGWANVLNATIDISPPQFVHDVGPAVAESVVARLGRKQAFAFLFDATLRADDAEFDCGIYALPDENDLRTALDDLDPDATAERTTKAGSL</sequence>
<feature type="domain" description="CheC-like protein" evidence="3">
    <location>
        <begin position="93"/>
        <end position="126"/>
    </location>
</feature>
<dbReference type="PANTHER" id="PTHR43693:SF1">
    <property type="entry name" value="PROTEIN PHOSPHATASE CHEZ"/>
    <property type="match status" value="1"/>
</dbReference>
<dbReference type="EMBL" id="CP096659">
    <property type="protein sequence ID" value="UPV74396.1"/>
    <property type="molecule type" value="Genomic_DNA"/>
</dbReference>
<dbReference type="SUPFAM" id="SSF103039">
    <property type="entry name" value="CheC-like"/>
    <property type="match status" value="2"/>
</dbReference>
<evidence type="ECO:0000256" key="1">
    <source>
        <dbReference type="ARBA" id="ARBA00022500"/>
    </source>
</evidence>
<keyword evidence="1" id="KW-0145">Chemotaxis</keyword>
<dbReference type="AlphaFoldDB" id="A0A8U0HUL6"/>
<dbReference type="RefSeq" id="WP_248650442.1">
    <property type="nucleotide sequence ID" value="NZ_CP096659.1"/>
</dbReference>
<evidence type="ECO:0000256" key="2">
    <source>
        <dbReference type="ARBA" id="ARBA00022801"/>
    </source>
</evidence>
<protein>
    <submittedName>
        <fullName evidence="4">Chemotaxis protein CheC</fullName>
    </submittedName>
</protein>
<reference evidence="4 5" key="1">
    <citation type="submission" date="2022-04" db="EMBL/GenBank/DDBJ databases">
        <title>Diverse halophilic archaea isolated from saline environments.</title>
        <authorList>
            <person name="Cui H.-L."/>
        </authorList>
    </citation>
    <scope>NUCLEOTIDE SEQUENCE [LARGE SCALE GENOMIC DNA]</scope>
    <source>
        <strain evidence="4 5">XZYJT49</strain>
    </source>
</reference>
<dbReference type="GeneID" id="72187117"/>
<keyword evidence="2" id="KW-0378">Hydrolase</keyword>
<gene>
    <name evidence="4" type="ORF">M0R89_17920</name>
</gene>